<organism evidence="5 6">
    <name type="scientific">Stenotrophomonas cyclobalanopsidis</name>
    <dbReference type="NCBI Taxonomy" id="2771362"/>
    <lineage>
        <taxon>Bacteria</taxon>
        <taxon>Pseudomonadati</taxon>
        <taxon>Pseudomonadota</taxon>
        <taxon>Gammaproteobacteria</taxon>
        <taxon>Lysobacterales</taxon>
        <taxon>Lysobacteraceae</taxon>
        <taxon>Stenotrophomonas</taxon>
    </lineage>
</organism>
<accession>A0ABQ6T4Y2</accession>
<evidence type="ECO:0000313" key="6">
    <source>
        <dbReference type="Proteomes" id="UP000326367"/>
    </source>
</evidence>
<keyword evidence="4" id="KW-0720">Serine protease</keyword>
<keyword evidence="6" id="KW-1185">Reference proteome</keyword>
<dbReference type="InterPro" id="IPR005320">
    <property type="entry name" value="Peptidase_S51"/>
</dbReference>
<sequence length="341" mass="36573">MSSLVRRFWSSLVLGLVLAVMAPLASARDSRDLHSSGFDYYEIGDLDAPRPGPRAPAMMLMGGGEWVPEAFQWWLRQAGNGRVLILRASGADELQERLYRDIGGTTAVQTLVFDNRRGADDPAVLRVVAAADAIFIAGGDQSRYIRFWKGTALNRALNAHVRAGKPIAGTSAGLAILGGYAYGALDGGSITSAGALADPMGSAVTLDSGFLHMPYLQRVVTDTHFDKRDRLGRLIVFVARAAQESGDPDMVGIGVDEDTALCVEPDGQAQVYSADGQGKVWVVSPGRDADRMVEGEPLQFHAVPVTVVASGGRLRLDDFQADVDYHAMADITDGEIEITRR</sequence>
<reference evidence="5 6" key="1">
    <citation type="journal article" date="2020" name="Antonie Van Leeuwenhoek">
        <title>Stenotrophomonas cyclobalanopsidis sp. nov., isolated from the leaf spot disease of Cyclobalanopsis patelliformis.</title>
        <authorList>
            <person name="Bian D.R."/>
            <person name="Xue H."/>
            <person name="Piao C.G."/>
            <person name="Li Y."/>
        </authorList>
    </citation>
    <scope>NUCLEOTIDE SEQUENCE [LARGE SCALE GENOMIC DNA]</scope>
    <source>
        <strain evidence="5 6">TPQG1-4</strain>
    </source>
</reference>
<keyword evidence="2" id="KW-0645">Protease</keyword>
<protein>
    <submittedName>
        <fullName evidence="5">Cyanophycinase</fullName>
    </submittedName>
</protein>
<dbReference type="RefSeq" id="WP_150453319.1">
    <property type="nucleotide sequence ID" value="NZ_VYKI01000002.1"/>
</dbReference>
<dbReference type="CDD" id="cd03145">
    <property type="entry name" value="GAT1_cyanophycinase"/>
    <property type="match status" value="1"/>
</dbReference>
<evidence type="ECO:0000256" key="2">
    <source>
        <dbReference type="ARBA" id="ARBA00022670"/>
    </source>
</evidence>
<evidence type="ECO:0000256" key="3">
    <source>
        <dbReference type="ARBA" id="ARBA00022801"/>
    </source>
</evidence>
<comment type="similarity">
    <text evidence="1">Belongs to the peptidase S51 family.</text>
</comment>
<dbReference type="PANTHER" id="PTHR36175:SF1">
    <property type="entry name" value="CYANOPHYCINASE"/>
    <property type="match status" value="1"/>
</dbReference>
<comment type="caution">
    <text evidence="5">The sequence shown here is derived from an EMBL/GenBank/DDBJ whole genome shotgun (WGS) entry which is preliminary data.</text>
</comment>
<dbReference type="SUPFAM" id="SSF52317">
    <property type="entry name" value="Class I glutamine amidotransferase-like"/>
    <property type="match status" value="1"/>
</dbReference>
<keyword evidence="3" id="KW-0378">Hydrolase</keyword>
<gene>
    <name evidence="5" type="ORF">FJU31_02420</name>
</gene>
<evidence type="ECO:0000256" key="4">
    <source>
        <dbReference type="ARBA" id="ARBA00022825"/>
    </source>
</evidence>
<dbReference type="Proteomes" id="UP000326367">
    <property type="component" value="Unassembled WGS sequence"/>
</dbReference>
<evidence type="ECO:0000256" key="1">
    <source>
        <dbReference type="ARBA" id="ARBA00006534"/>
    </source>
</evidence>
<dbReference type="Pfam" id="PF03575">
    <property type="entry name" value="Peptidase_S51"/>
    <property type="match status" value="1"/>
</dbReference>
<name>A0ABQ6T4Y2_9GAMM</name>
<dbReference type="InterPro" id="IPR029062">
    <property type="entry name" value="Class_I_gatase-like"/>
</dbReference>
<dbReference type="PANTHER" id="PTHR36175">
    <property type="entry name" value="CYANOPHYCINASE"/>
    <property type="match status" value="1"/>
</dbReference>
<dbReference type="EMBL" id="VYKI01000002">
    <property type="protein sequence ID" value="KAA9003731.1"/>
    <property type="molecule type" value="Genomic_DNA"/>
</dbReference>
<dbReference type="Gene3D" id="3.40.50.880">
    <property type="match status" value="1"/>
</dbReference>
<proteinExistence type="inferred from homology"/>
<evidence type="ECO:0000313" key="5">
    <source>
        <dbReference type="EMBL" id="KAA9003731.1"/>
    </source>
</evidence>